<sequence length="172" mass="20141">MNTFLEIIPDLHKCIQNNIYACCSNVNALSPHMQPSFSLTMCPNYIYIGDDEIDELLIELGQYRSVVHNIFFFIVIIYNTKNLLTLIMYCKGENKKKKRIYHVTPGRKEIGLTKIGLLLKNFEIDIVKYVNHHRSETFEGNEKKVNELLHQLSQHENMTSYIDCDMETSRIH</sequence>
<name>X6MNH8_RETFI</name>
<proteinExistence type="predicted"/>
<evidence type="ECO:0000313" key="2">
    <source>
        <dbReference type="EMBL" id="ETO14977.1"/>
    </source>
</evidence>
<evidence type="ECO:0000256" key="1">
    <source>
        <dbReference type="SAM" id="Phobius"/>
    </source>
</evidence>
<evidence type="ECO:0000313" key="3">
    <source>
        <dbReference type="Proteomes" id="UP000023152"/>
    </source>
</evidence>
<feature type="transmembrane region" description="Helical" evidence="1">
    <location>
        <begin position="70"/>
        <end position="90"/>
    </location>
</feature>
<keyword evidence="3" id="KW-1185">Reference proteome</keyword>
<dbReference type="EMBL" id="ASPP01019592">
    <property type="protein sequence ID" value="ETO14977.1"/>
    <property type="molecule type" value="Genomic_DNA"/>
</dbReference>
<comment type="caution">
    <text evidence="2">The sequence shown here is derived from an EMBL/GenBank/DDBJ whole genome shotgun (WGS) entry which is preliminary data.</text>
</comment>
<gene>
    <name evidence="2" type="ORF">RFI_22391</name>
</gene>
<dbReference type="Proteomes" id="UP000023152">
    <property type="component" value="Unassembled WGS sequence"/>
</dbReference>
<organism evidence="2 3">
    <name type="scientific">Reticulomyxa filosa</name>
    <dbReference type="NCBI Taxonomy" id="46433"/>
    <lineage>
        <taxon>Eukaryota</taxon>
        <taxon>Sar</taxon>
        <taxon>Rhizaria</taxon>
        <taxon>Retaria</taxon>
        <taxon>Foraminifera</taxon>
        <taxon>Monothalamids</taxon>
        <taxon>Reticulomyxidae</taxon>
        <taxon>Reticulomyxa</taxon>
    </lineage>
</organism>
<accession>X6MNH8</accession>
<reference evidence="2 3" key="1">
    <citation type="journal article" date="2013" name="Curr. Biol.">
        <title>The Genome of the Foraminiferan Reticulomyxa filosa.</title>
        <authorList>
            <person name="Glockner G."/>
            <person name="Hulsmann N."/>
            <person name="Schleicher M."/>
            <person name="Noegel A.A."/>
            <person name="Eichinger L."/>
            <person name="Gallinger C."/>
            <person name="Pawlowski J."/>
            <person name="Sierra R."/>
            <person name="Euteneuer U."/>
            <person name="Pillet L."/>
            <person name="Moustafa A."/>
            <person name="Platzer M."/>
            <person name="Groth M."/>
            <person name="Szafranski K."/>
            <person name="Schliwa M."/>
        </authorList>
    </citation>
    <scope>NUCLEOTIDE SEQUENCE [LARGE SCALE GENOMIC DNA]</scope>
</reference>
<keyword evidence="1" id="KW-0812">Transmembrane</keyword>
<protein>
    <submittedName>
        <fullName evidence="2">Uncharacterized protein</fullName>
    </submittedName>
</protein>
<dbReference type="AlphaFoldDB" id="X6MNH8"/>
<keyword evidence="1" id="KW-1133">Transmembrane helix</keyword>
<keyword evidence="1" id="KW-0472">Membrane</keyword>